<feature type="region of interest" description="Disordered" evidence="1">
    <location>
        <begin position="113"/>
        <end position="207"/>
    </location>
</feature>
<proteinExistence type="predicted"/>
<evidence type="ECO:0000256" key="1">
    <source>
        <dbReference type="SAM" id="MobiDB-lite"/>
    </source>
</evidence>
<evidence type="ECO:0000313" key="3">
    <source>
        <dbReference type="Proteomes" id="UP000308199"/>
    </source>
</evidence>
<feature type="compositionally biased region" description="Polar residues" evidence="1">
    <location>
        <begin position="184"/>
        <end position="195"/>
    </location>
</feature>
<protein>
    <submittedName>
        <fullName evidence="2">Uncharacterized protein</fullName>
    </submittedName>
</protein>
<dbReference type="Proteomes" id="UP000308199">
    <property type="component" value="Unassembled WGS sequence"/>
</dbReference>
<gene>
    <name evidence="2" type="ORF">EW145_g8267</name>
</gene>
<feature type="region of interest" description="Disordered" evidence="1">
    <location>
        <begin position="40"/>
        <end position="70"/>
    </location>
</feature>
<keyword evidence="3" id="KW-1185">Reference proteome</keyword>
<sequence length="243" mass="26882">MLTVQCAAPLDMSPNDAHGSAIPWTWRSASALQMQMQMHSDLPTPPASVPPGTHKAAARRPSAGAPAPPAPAPLLTSPYCTSRPPLAKLFASYVQEPSIFCGHSFVSLITLTPPDDDMNSSPLWRDSKPGPSRLHSPMIMAPSPIFASPSPSPIDEDDEQYDTIEDQQDEPVSVKQEWEWGSEWRQQQQSDSTLQEETDQQHTYAEPSHHVADWVTDSQKRSAHFIAEKTCEMVCYLWFSSSL</sequence>
<comment type="caution">
    <text evidence="2">The sequence shown here is derived from an EMBL/GenBank/DDBJ whole genome shotgun (WGS) entry which is preliminary data.</text>
</comment>
<name>A0A4S4K9C8_9AGAM</name>
<dbReference type="AlphaFoldDB" id="A0A4S4K9C8"/>
<accession>A0A4S4K9C8</accession>
<feature type="compositionally biased region" description="Acidic residues" evidence="1">
    <location>
        <begin position="154"/>
        <end position="169"/>
    </location>
</feature>
<dbReference type="OrthoDB" id="244495at2759"/>
<feature type="non-terminal residue" evidence="2">
    <location>
        <position position="243"/>
    </location>
</feature>
<evidence type="ECO:0000313" key="2">
    <source>
        <dbReference type="EMBL" id="THG93837.1"/>
    </source>
</evidence>
<organism evidence="2 3">
    <name type="scientific">Phellinidium pouzarii</name>
    <dbReference type="NCBI Taxonomy" id="167371"/>
    <lineage>
        <taxon>Eukaryota</taxon>
        <taxon>Fungi</taxon>
        <taxon>Dikarya</taxon>
        <taxon>Basidiomycota</taxon>
        <taxon>Agaricomycotina</taxon>
        <taxon>Agaricomycetes</taxon>
        <taxon>Hymenochaetales</taxon>
        <taxon>Hymenochaetaceae</taxon>
        <taxon>Phellinidium</taxon>
    </lineage>
</organism>
<dbReference type="EMBL" id="SGPK01001203">
    <property type="protein sequence ID" value="THG93837.1"/>
    <property type="molecule type" value="Genomic_DNA"/>
</dbReference>
<reference evidence="2 3" key="1">
    <citation type="submission" date="2019-02" db="EMBL/GenBank/DDBJ databases">
        <title>Genome sequencing of the rare red list fungi Phellinidium pouzarii.</title>
        <authorList>
            <person name="Buettner E."/>
            <person name="Kellner H."/>
        </authorList>
    </citation>
    <scope>NUCLEOTIDE SEQUENCE [LARGE SCALE GENOMIC DNA]</scope>
    <source>
        <strain evidence="2 3">DSM 108285</strain>
    </source>
</reference>